<dbReference type="InterPro" id="IPR031571">
    <property type="entry name" value="RcpC_dom"/>
</dbReference>
<proteinExistence type="predicted"/>
<dbReference type="InterPro" id="IPR017592">
    <property type="entry name" value="Pilus_assmbl_Flp-typ_CpaB"/>
</dbReference>
<protein>
    <recommendedName>
        <fullName evidence="1">Flp pilus assembly protein RcpC/CpaB domain-containing protein</fullName>
    </recommendedName>
</protein>
<dbReference type="NCBIfam" id="TIGR03177">
    <property type="entry name" value="pilus_cpaB"/>
    <property type="match status" value="1"/>
</dbReference>
<dbReference type="EMBL" id="UOEK01000262">
    <property type="protein sequence ID" value="VAW03591.1"/>
    <property type="molecule type" value="Genomic_DNA"/>
</dbReference>
<accession>A0A3B0SBK4</accession>
<sequence>MGKRTLVLVIALGLAAASAFLIWNYLTSVESDLRGDLETVVVFRATERIDAGTTGEEARGVITEGTAAAGDVAFEGSRILCLGVKDGADASVCDQNPRDLETLLSGKLAVGPISQGQLITDEMFVTPAELNSTYLSEAVGANQVAIAIRTDDESGIGGFVRPGDRVNLLASAPVDISSLIDLYKDPELRELITGVAPPETTAPVGTGENPDQVAQFVETFATTINFTQTVLQDLEVIAVGPDTSLDPLGSGLEPQGAQVVVLLVTPEQAEKIEFSKRYTSVTLTLLPGDAAYNEFEAPGVVVDDLFDLLDRIQEQVEASFGS</sequence>
<evidence type="ECO:0000313" key="2">
    <source>
        <dbReference type="EMBL" id="VAW03591.1"/>
    </source>
</evidence>
<gene>
    <name evidence="2" type="ORF">MNBD_ACTINO02-2601</name>
</gene>
<evidence type="ECO:0000259" key="1">
    <source>
        <dbReference type="Pfam" id="PF16976"/>
    </source>
</evidence>
<feature type="domain" description="Flp pilus assembly protein RcpC/CpaB" evidence="1">
    <location>
        <begin position="134"/>
        <end position="171"/>
    </location>
</feature>
<organism evidence="2">
    <name type="scientific">hydrothermal vent metagenome</name>
    <dbReference type="NCBI Taxonomy" id="652676"/>
    <lineage>
        <taxon>unclassified sequences</taxon>
        <taxon>metagenomes</taxon>
        <taxon>ecological metagenomes</taxon>
    </lineage>
</organism>
<dbReference type="AlphaFoldDB" id="A0A3B0SBK4"/>
<reference evidence="2" key="1">
    <citation type="submission" date="2018-06" db="EMBL/GenBank/DDBJ databases">
        <authorList>
            <person name="Zhirakovskaya E."/>
        </authorList>
    </citation>
    <scope>NUCLEOTIDE SEQUENCE</scope>
</reference>
<dbReference type="Pfam" id="PF16976">
    <property type="entry name" value="RcpC"/>
    <property type="match status" value="1"/>
</dbReference>
<name>A0A3B0SBK4_9ZZZZ</name>